<protein>
    <submittedName>
        <fullName evidence="10">Methyl-accepting chemotaxis protein</fullName>
    </submittedName>
</protein>
<dbReference type="CDD" id="cd19411">
    <property type="entry name" value="MCP2201-like_sensor"/>
    <property type="match status" value="1"/>
</dbReference>
<dbReference type="SMART" id="SM00283">
    <property type="entry name" value="MA"/>
    <property type="match status" value="1"/>
</dbReference>
<evidence type="ECO:0000256" key="1">
    <source>
        <dbReference type="ARBA" id="ARBA00004370"/>
    </source>
</evidence>
<dbReference type="AlphaFoldDB" id="A0A240U3B8"/>
<keyword evidence="2" id="KW-0488">Methylation</keyword>
<dbReference type="GO" id="GO:0005886">
    <property type="term" value="C:plasma membrane"/>
    <property type="evidence" value="ECO:0007669"/>
    <property type="project" value="TreeGrafter"/>
</dbReference>
<feature type="transmembrane region" description="Helical" evidence="7">
    <location>
        <begin position="190"/>
        <end position="209"/>
    </location>
</feature>
<feature type="coiled-coil region" evidence="5">
    <location>
        <begin position="467"/>
        <end position="494"/>
    </location>
</feature>
<evidence type="ECO:0000313" key="11">
    <source>
        <dbReference type="Proteomes" id="UP000194432"/>
    </source>
</evidence>
<dbReference type="InterPro" id="IPR051310">
    <property type="entry name" value="MCP_chemotaxis"/>
</dbReference>
<dbReference type="InterPro" id="IPR047347">
    <property type="entry name" value="YvaQ-like_sensor"/>
</dbReference>
<reference evidence="10 11" key="1">
    <citation type="submission" date="2017-05" db="EMBL/GenBank/DDBJ databases">
        <title>Polyphasic characterization of four soil-derived phenanthrene-degrading Acidovorax strains and proposal of Acidovorax phenanthrenivorans sp. nov.</title>
        <authorList>
            <person name="Singleton D.R."/>
            <person name="Lee J."/>
            <person name="Dickey A.N."/>
            <person name="Stroud A."/>
            <person name="Scholl E.H."/>
            <person name="Wright F.A."/>
            <person name="Aitken M.D."/>
        </authorList>
    </citation>
    <scope>NUCLEOTIDE SEQUENCE [LARGE SCALE GENOMIC DNA]</scope>
    <source>
        <strain evidence="10">NA3</strain>
    </source>
</reference>
<dbReference type="GO" id="GO:0007165">
    <property type="term" value="P:signal transduction"/>
    <property type="evidence" value="ECO:0007669"/>
    <property type="project" value="UniProtKB-KW"/>
</dbReference>
<dbReference type="GO" id="GO:0006935">
    <property type="term" value="P:chemotaxis"/>
    <property type="evidence" value="ECO:0007669"/>
    <property type="project" value="InterPro"/>
</dbReference>
<feature type="domain" description="HAMP" evidence="9">
    <location>
        <begin position="210"/>
        <end position="262"/>
    </location>
</feature>
<dbReference type="RefSeq" id="WP_094098228.1">
    <property type="nucleotide sequence ID" value="NZ_CP021361.1"/>
</dbReference>
<feature type="region of interest" description="Disordered" evidence="6">
    <location>
        <begin position="541"/>
        <end position="587"/>
    </location>
</feature>
<sequence length="587" mass="60890">MNQLKISTRLTVAFAIMVALLITLGAVSLIMSASQRTELKDVIEVRIPITKALGIVVDRVNVQAIQFRNLAIFNSESITKSSLDQVTSARAVISEQMKILETLVLSERGKEAMGRIQQSRAEFLKLADQYLAMVQQGQKEEALKLLEEQLRPAQLAYQAVLQEQVELQAQTTATAGQRAESAAAALQRGVLIAGALAIGLVIFLAITIIRSITRPLAQAVEAADRVAGGDLSGQIVVQSKDETGYLLSALQRMQQSLVKTVSAVRTNAEGVASASAQIASGNNDLSSRTEEQASALEETAASMEELASTVRQNADNARQANQLAMTASTVAVQGGEVVAEVVETMKGINASSNKIADIISVIDGIAFQTNILALNAAVEAARAGEQGRGFAVVASEVRSLAGRSAEAAKEIKGLITASVERVEQGTLLVDKAGATMTDVVASIRRVTDIMGEISAASSEQSAGVAQIGEAVMQMDQATQQNAALVEEMAAAASSLNAQAGELVQSVSVFRLDARFAGGSAPVTARPRPAAVPAPPAMRATGAVRAAGKGPAAATASTRLAAPAGAAPRSAAPAAKAAAGADDDWESF</sequence>
<evidence type="ECO:0000256" key="6">
    <source>
        <dbReference type="SAM" id="MobiDB-lite"/>
    </source>
</evidence>
<dbReference type="PANTHER" id="PTHR43531">
    <property type="entry name" value="PROTEIN ICFG"/>
    <property type="match status" value="1"/>
</dbReference>
<dbReference type="InterPro" id="IPR004089">
    <property type="entry name" value="MCPsignal_dom"/>
</dbReference>
<name>A0A240U3B8_9BURK</name>
<gene>
    <name evidence="10" type="ORF">CBP34_12505</name>
</gene>
<dbReference type="Gene3D" id="1.10.287.950">
    <property type="entry name" value="Methyl-accepting chemotaxis protein"/>
    <property type="match status" value="1"/>
</dbReference>
<comment type="similarity">
    <text evidence="3">Belongs to the methyl-accepting chemotaxis (MCP) protein family.</text>
</comment>
<dbReference type="InterPro" id="IPR024478">
    <property type="entry name" value="HlyB_4HB_MCP"/>
</dbReference>
<dbReference type="Proteomes" id="UP000194432">
    <property type="component" value="Chromosome 1"/>
</dbReference>
<evidence type="ECO:0000259" key="8">
    <source>
        <dbReference type="PROSITE" id="PS50111"/>
    </source>
</evidence>
<dbReference type="CDD" id="cd06225">
    <property type="entry name" value="HAMP"/>
    <property type="match status" value="1"/>
</dbReference>
<keyword evidence="11" id="KW-1185">Reference proteome</keyword>
<dbReference type="Pfam" id="PF00015">
    <property type="entry name" value="MCPsignal"/>
    <property type="match status" value="1"/>
</dbReference>
<dbReference type="Pfam" id="PF00672">
    <property type="entry name" value="HAMP"/>
    <property type="match status" value="1"/>
</dbReference>
<dbReference type="FunFam" id="1.10.287.950:FF:000001">
    <property type="entry name" value="Methyl-accepting chemotaxis sensory transducer"/>
    <property type="match status" value="1"/>
</dbReference>
<dbReference type="SMART" id="SM00304">
    <property type="entry name" value="HAMP"/>
    <property type="match status" value="1"/>
</dbReference>
<evidence type="ECO:0000256" key="4">
    <source>
        <dbReference type="PROSITE-ProRule" id="PRU00284"/>
    </source>
</evidence>
<dbReference type="PROSITE" id="PS50111">
    <property type="entry name" value="CHEMOTAXIS_TRANSDUC_2"/>
    <property type="match status" value="1"/>
</dbReference>
<keyword evidence="4" id="KW-0807">Transducer</keyword>
<dbReference type="InterPro" id="IPR004090">
    <property type="entry name" value="Chemotax_Me-accpt_rcpt"/>
</dbReference>
<evidence type="ECO:0000259" key="9">
    <source>
        <dbReference type="PROSITE" id="PS50885"/>
    </source>
</evidence>
<feature type="transmembrane region" description="Helical" evidence="7">
    <location>
        <begin position="12"/>
        <end position="31"/>
    </location>
</feature>
<dbReference type="SUPFAM" id="SSF58104">
    <property type="entry name" value="Methyl-accepting chemotaxis protein (MCP) signaling domain"/>
    <property type="match status" value="1"/>
</dbReference>
<dbReference type="EMBL" id="CP021361">
    <property type="protein sequence ID" value="ART52312.1"/>
    <property type="molecule type" value="Genomic_DNA"/>
</dbReference>
<evidence type="ECO:0000256" key="5">
    <source>
        <dbReference type="SAM" id="Coils"/>
    </source>
</evidence>
<feature type="domain" description="Methyl-accepting transducer" evidence="8">
    <location>
        <begin position="267"/>
        <end position="496"/>
    </location>
</feature>
<dbReference type="PROSITE" id="PS50885">
    <property type="entry name" value="HAMP"/>
    <property type="match status" value="1"/>
</dbReference>
<evidence type="ECO:0000313" key="10">
    <source>
        <dbReference type="EMBL" id="ART52312.1"/>
    </source>
</evidence>
<dbReference type="KEGG" id="acin:CBP34_12505"/>
<evidence type="ECO:0000256" key="2">
    <source>
        <dbReference type="ARBA" id="ARBA00022481"/>
    </source>
</evidence>
<feature type="compositionally biased region" description="Low complexity" evidence="6">
    <location>
        <begin position="541"/>
        <end position="579"/>
    </location>
</feature>
<comment type="subcellular location">
    <subcellularLocation>
        <location evidence="1">Membrane</location>
    </subcellularLocation>
</comment>
<dbReference type="PANTHER" id="PTHR43531:SF14">
    <property type="entry name" value="METHYL-ACCEPTING CHEMOTAXIS PROTEIN I-RELATED"/>
    <property type="match status" value="1"/>
</dbReference>
<feature type="coiled-coil region" evidence="5">
    <location>
        <begin position="286"/>
        <end position="320"/>
    </location>
</feature>
<keyword evidence="7" id="KW-0472">Membrane</keyword>
<evidence type="ECO:0000256" key="3">
    <source>
        <dbReference type="ARBA" id="ARBA00029447"/>
    </source>
</evidence>
<dbReference type="PRINTS" id="PR00260">
    <property type="entry name" value="CHEMTRNSDUCR"/>
</dbReference>
<keyword evidence="7" id="KW-0812">Transmembrane</keyword>
<dbReference type="Pfam" id="PF12729">
    <property type="entry name" value="4HB_MCP_1"/>
    <property type="match status" value="1"/>
</dbReference>
<keyword evidence="5" id="KW-0175">Coiled coil</keyword>
<dbReference type="GO" id="GO:0004888">
    <property type="term" value="F:transmembrane signaling receptor activity"/>
    <property type="evidence" value="ECO:0007669"/>
    <property type="project" value="InterPro"/>
</dbReference>
<proteinExistence type="inferred from homology"/>
<dbReference type="CDD" id="cd11386">
    <property type="entry name" value="MCP_signal"/>
    <property type="match status" value="1"/>
</dbReference>
<dbReference type="InterPro" id="IPR003660">
    <property type="entry name" value="HAMP_dom"/>
</dbReference>
<organism evidence="10 11">
    <name type="scientific">Acidovorax carolinensis</name>
    <dbReference type="NCBI Taxonomy" id="553814"/>
    <lineage>
        <taxon>Bacteria</taxon>
        <taxon>Pseudomonadati</taxon>
        <taxon>Pseudomonadota</taxon>
        <taxon>Betaproteobacteria</taxon>
        <taxon>Burkholderiales</taxon>
        <taxon>Comamonadaceae</taxon>
        <taxon>Acidovorax</taxon>
    </lineage>
</organism>
<keyword evidence="7" id="KW-1133">Transmembrane helix</keyword>
<accession>A0A240U3B8</accession>
<evidence type="ECO:0000256" key="7">
    <source>
        <dbReference type="SAM" id="Phobius"/>
    </source>
</evidence>